<comment type="catalytic activity">
    <reaction evidence="6">
        <text>L-aspartate + 2-oxoglutarate = oxaloacetate + L-glutamate</text>
        <dbReference type="Rhea" id="RHEA:21824"/>
        <dbReference type="ChEBI" id="CHEBI:16452"/>
        <dbReference type="ChEBI" id="CHEBI:16810"/>
        <dbReference type="ChEBI" id="CHEBI:29985"/>
        <dbReference type="ChEBI" id="CHEBI:29991"/>
        <dbReference type="EC" id="2.6.1.1"/>
    </reaction>
</comment>
<evidence type="ECO:0000256" key="5">
    <source>
        <dbReference type="ARBA" id="ARBA00022898"/>
    </source>
</evidence>
<dbReference type="EMBL" id="FOVP01000001">
    <property type="protein sequence ID" value="SFN35928.1"/>
    <property type="molecule type" value="Genomic_DNA"/>
</dbReference>
<dbReference type="Gene3D" id="3.40.640.10">
    <property type="entry name" value="Type I PLP-dependent aspartate aminotransferase-like (Major domain)"/>
    <property type="match status" value="1"/>
</dbReference>
<dbReference type="PANTHER" id="PTHR46383">
    <property type="entry name" value="ASPARTATE AMINOTRANSFERASE"/>
    <property type="match status" value="1"/>
</dbReference>
<evidence type="ECO:0000256" key="6">
    <source>
        <dbReference type="ARBA" id="ARBA00049185"/>
    </source>
</evidence>
<protein>
    <recommendedName>
        <fullName evidence="7">Aminotransferase</fullName>
        <ecNumber evidence="7">2.6.1.-</ecNumber>
    </recommendedName>
</protein>
<evidence type="ECO:0000256" key="1">
    <source>
        <dbReference type="ARBA" id="ARBA00001933"/>
    </source>
</evidence>
<organism evidence="9 10">
    <name type="scientific">Roseovarius lutimaris</name>
    <dbReference type="NCBI Taxonomy" id="1005928"/>
    <lineage>
        <taxon>Bacteria</taxon>
        <taxon>Pseudomonadati</taxon>
        <taxon>Pseudomonadota</taxon>
        <taxon>Alphaproteobacteria</taxon>
        <taxon>Rhodobacterales</taxon>
        <taxon>Roseobacteraceae</taxon>
        <taxon>Roseovarius</taxon>
    </lineage>
</organism>
<evidence type="ECO:0000313" key="9">
    <source>
        <dbReference type="EMBL" id="SFN35928.1"/>
    </source>
</evidence>
<dbReference type="InterPro" id="IPR015424">
    <property type="entry name" value="PyrdxlP-dep_Trfase"/>
</dbReference>
<accession>A0A1I4YD03</accession>
<dbReference type="CDD" id="cd00609">
    <property type="entry name" value="AAT_like"/>
    <property type="match status" value="1"/>
</dbReference>
<proteinExistence type="inferred from homology"/>
<dbReference type="OrthoDB" id="9763453at2"/>
<dbReference type="PROSITE" id="PS00105">
    <property type="entry name" value="AA_TRANSFER_CLASS_1"/>
    <property type="match status" value="1"/>
</dbReference>
<dbReference type="GO" id="GO:0006520">
    <property type="term" value="P:amino acid metabolic process"/>
    <property type="evidence" value="ECO:0007669"/>
    <property type="project" value="InterPro"/>
</dbReference>
<gene>
    <name evidence="9" type="ORF">SAMN04487859_101121</name>
</gene>
<evidence type="ECO:0000256" key="7">
    <source>
        <dbReference type="RuleBase" id="RU000481"/>
    </source>
</evidence>
<reference evidence="10" key="1">
    <citation type="submission" date="2016-10" db="EMBL/GenBank/DDBJ databases">
        <authorList>
            <person name="Varghese N."/>
            <person name="Submissions S."/>
        </authorList>
    </citation>
    <scope>NUCLEOTIDE SEQUENCE [LARGE SCALE GENOMIC DNA]</scope>
    <source>
        <strain evidence="10">DSM 28463</strain>
    </source>
</reference>
<dbReference type="RefSeq" id="WP_092833240.1">
    <property type="nucleotide sequence ID" value="NZ_FOVP01000001.1"/>
</dbReference>
<dbReference type="Pfam" id="PF00155">
    <property type="entry name" value="Aminotran_1_2"/>
    <property type="match status" value="1"/>
</dbReference>
<dbReference type="GO" id="GO:0004069">
    <property type="term" value="F:L-aspartate:2-oxoglutarate aminotransferase activity"/>
    <property type="evidence" value="ECO:0007669"/>
    <property type="project" value="UniProtKB-EC"/>
</dbReference>
<evidence type="ECO:0000256" key="2">
    <source>
        <dbReference type="ARBA" id="ARBA00007441"/>
    </source>
</evidence>
<feature type="domain" description="Aminotransferase class I/classII large" evidence="8">
    <location>
        <begin position="30"/>
        <end position="373"/>
    </location>
</feature>
<name>A0A1I4YD03_9RHOB</name>
<dbReference type="STRING" id="1005928.SAMN04487859_101121"/>
<keyword evidence="3 7" id="KW-0032">Aminotransferase</keyword>
<dbReference type="InterPro" id="IPR004838">
    <property type="entry name" value="NHTrfase_class1_PyrdxlP-BS"/>
</dbReference>
<keyword evidence="5" id="KW-0663">Pyridoxal phosphate</keyword>
<dbReference type="AlphaFoldDB" id="A0A1I4YD03"/>
<dbReference type="EC" id="2.6.1.-" evidence="7"/>
<dbReference type="InterPro" id="IPR004839">
    <property type="entry name" value="Aminotransferase_I/II_large"/>
</dbReference>
<dbReference type="SUPFAM" id="SSF53383">
    <property type="entry name" value="PLP-dependent transferases"/>
    <property type="match status" value="1"/>
</dbReference>
<evidence type="ECO:0000256" key="4">
    <source>
        <dbReference type="ARBA" id="ARBA00022679"/>
    </source>
</evidence>
<keyword evidence="10" id="KW-1185">Reference proteome</keyword>
<dbReference type="InterPro" id="IPR050596">
    <property type="entry name" value="AspAT/PAT-like"/>
</dbReference>
<comment type="cofactor">
    <cofactor evidence="1 7">
        <name>pyridoxal 5'-phosphate</name>
        <dbReference type="ChEBI" id="CHEBI:597326"/>
    </cofactor>
</comment>
<dbReference type="GO" id="GO:0030170">
    <property type="term" value="F:pyridoxal phosphate binding"/>
    <property type="evidence" value="ECO:0007669"/>
    <property type="project" value="InterPro"/>
</dbReference>
<dbReference type="PANTHER" id="PTHR46383:SF2">
    <property type="entry name" value="AMINOTRANSFERASE"/>
    <property type="match status" value="1"/>
</dbReference>
<evidence type="ECO:0000313" key="10">
    <source>
        <dbReference type="Proteomes" id="UP000198599"/>
    </source>
</evidence>
<evidence type="ECO:0000256" key="3">
    <source>
        <dbReference type="ARBA" id="ARBA00022576"/>
    </source>
</evidence>
<dbReference type="Proteomes" id="UP000198599">
    <property type="component" value="Unassembled WGS sequence"/>
</dbReference>
<sequence length="383" mass="41114">MRNSSRSRVDAFIVMDVMEAARRAEAQGRHIIHMEVGQPGTAAPEGARAALARAMREEAMGYTVALGLPALRARIAQLYGEWYDVDLSPERVIVTPGSSGAFILAFTALFDAGDRVGIGSPGYPSYRQILRALDLVPVDIQTAAENRLQPVAAELCGQDLSGLMVASPANPTGTMLNRGAMSDLIGAAAAQGASFISDEIYHGIEYEAKAVSALEITDECYVINSFSKYFSMTGWRVGWMVVPEDHVRVIERLAQNLFICPSHASQVAALAAMECGTELEANMAVYRRNRTLMLEGLPAAGFDRIAPPDGAFYVYADVSHLTGDSRAFAAEILEKAGVAVTPGLDFDPVRGGGTIRFSYARATADIEEGLARLARFMAARRAG</sequence>
<evidence type="ECO:0000259" key="8">
    <source>
        <dbReference type="Pfam" id="PF00155"/>
    </source>
</evidence>
<dbReference type="InterPro" id="IPR015421">
    <property type="entry name" value="PyrdxlP-dep_Trfase_major"/>
</dbReference>
<keyword evidence="4 7" id="KW-0808">Transferase</keyword>
<comment type="similarity">
    <text evidence="2 7">Belongs to the class-I pyridoxal-phosphate-dependent aminotransferase family.</text>
</comment>